<dbReference type="InterPro" id="IPR000182">
    <property type="entry name" value="GNAT_dom"/>
</dbReference>
<sequence length="160" mass="17552">MVRLRVLTEDDWPLWRDARLAALTEAPHAFKSRLSDWRNGGEELWRARFALRASCNIVALLDGRPVGMATGLPEDGGGCELRSVWVSPGARGRGVGDGLIEAVETWARRSGAVMLKLAVLPGNEAALALYKRNGFAVTTESGEVLPDGVTRERVMRKELR</sequence>
<dbReference type="STRING" id="1048205.AB852_14320"/>
<evidence type="ECO:0000313" key="4">
    <source>
        <dbReference type="EMBL" id="OKH93876.1"/>
    </source>
</evidence>
<dbReference type="InterPro" id="IPR050832">
    <property type="entry name" value="Bact_Acetyltransf"/>
</dbReference>
<dbReference type="GO" id="GO:0016747">
    <property type="term" value="F:acyltransferase activity, transferring groups other than amino-acyl groups"/>
    <property type="evidence" value="ECO:0007669"/>
    <property type="project" value="InterPro"/>
</dbReference>
<dbReference type="EMBL" id="LFBV01000003">
    <property type="protein sequence ID" value="OKH93876.1"/>
    <property type="molecule type" value="Genomic_DNA"/>
</dbReference>
<organism evidence="4 5">
    <name type="scientific">Streptomyces uncialis</name>
    <dbReference type="NCBI Taxonomy" id="1048205"/>
    <lineage>
        <taxon>Bacteria</taxon>
        <taxon>Bacillati</taxon>
        <taxon>Actinomycetota</taxon>
        <taxon>Actinomycetes</taxon>
        <taxon>Kitasatosporales</taxon>
        <taxon>Streptomycetaceae</taxon>
        <taxon>Streptomyces</taxon>
    </lineage>
</organism>
<dbReference type="RefSeq" id="WP_073788122.1">
    <property type="nucleotide sequence ID" value="NZ_JBITDR010000004.1"/>
</dbReference>
<dbReference type="Gene3D" id="3.40.630.30">
    <property type="match status" value="1"/>
</dbReference>
<protein>
    <submittedName>
        <fullName evidence="4">Acetyltransferase</fullName>
    </submittedName>
</protein>
<comment type="caution">
    <text evidence="4">The sequence shown here is derived from an EMBL/GenBank/DDBJ whole genome shotgun (WGS) entry which is preliminary data.</text>
</comment>
<evidence type="ECO:0000256" key="1">
    <source>
        <dbReference type="ARBA" id="ARBA00022679"/>
    </source>
</evidence>
<keyword evidence="2" id="KW-0012">Acyltransferase</keyword>
<evidence type="ECO:0000313" key="5">
    <source>
        <dbReference type="Proteomes" id="UP000186455"/>
    </source>
</evidence>
<keyword evidence="1 4" id="KW-0808">Transferase</keyword>
<dbReference type="Proteomes" id="UP000186455">
    <property type="component" value="Unassembled WGS sequence"/>
</dbReference>
<name>A0A1Q4V7S0_9ACTN</name>
<evidence type="ECO:0000259" key="3">
    <source>
        <dbReference type="PROSITE" id="PS51186"/>
    </source>
</evidence>
<dbReference type="SUPFAM" id="SSF55729">
    <property type="entry name" value="Acyl-CoA N-acyltransferases (Nat)"/>
    <property type="match status" value="1"/>
</dbReference>
<proteinExistence type="predicted"/>
<dbReference type="Pfam" id="PF00583">
    <property type="entry name" value="Acetyltransf_1"/>
    <property type="match status" value="1"/>
</dbReference>
<dbReference type="AlphaFoldDB" id="A0A1Q4V7S0"/>
<dbReference type="PROSITE" id="PS51186">
    <property type="entry name" value="GNAT"/>
    <property type="match status" value="1"/>
</dbReference>
<keyword evidence="5" id="KW-1185">Reference proteome</keyword>
<reference evidence="4 5" key="1">
    <citation type="submission" date="2015-06" db="EMBL/GenBank/DDBJ databases">
        <title>Cloning and characterization of the uncialamcin biosynthetic gene cluster.</title>
        <authorList>
            <person name="Yan X."/>
            <person name="Huang T."/>
            <person name="Ge H."/>
            <person name="Shen B."/>
        </authorList>
    </citation>
    <scope>NUCLEOTIDE SEQUENCE [LARGE SCALE GENOMIC DNA]</scope>
    <source>
        <strain evidence="4 5">DCA2648</strain>
    </source>
</reference>
<gene>
    <name evidence="4" type="ORF">AB852_14320</name>
</gene>
<accession>A0A1Q4V7S0</accession>
<dbReference type="CDD" id="cd04301">
    <property type="entry name" value="NAT_SF"/>
    <property type="match status" value="1"/>
</dbReference>
<evidence type="ECO:0000256" key="2">
    <source>
        <dbReference type="ARBA" id="ARBA00023315"/>
    </source>
</evidence>
<dbReference type="PANTHER" id="PTHR43877">
    <property type="entry name" value="AMINOALKYLPHOSPHONATE N-ACETYLTRANSFERASE-RELATED-RELATED"/>
    <property type="match status" value="1"/>
</dbReference>
<dbReference type="InterPro" id="IPR016181">
    <property type="entry name" value="Acyl_CoA_acyltransferase"/>
</dbReference>
<feature type="domain" description="N-acetyltransferase" evidence="3">
    <location>
        <begin position="2"/>
        <end position="160"/>
    </location>
</feature>